<sequence>MTTGKVNDSYTDGMMEAGSPTKNSIPASAIAGAIAARWNEQASSSVEMLAPTFVYVHQHRLLEAVFDNANEAEAALGVLRKVRKTGVSVAAILPLSELGRAHDALWGTGLTLHGWVEHGDGTVRFTGPEVA</sequence>
<proteinExistence type="predicted"/>
<reference evidence="1 2" key="1">
    <citation type="submission" date="2020-12" db="EMBL/GenBank/DDBJ databases">
        <title>Genome sequence of clinical Mycobacterium intracellulare strains.</title>
        <authorList>
            <person name="Tateishi Y."/>
            <person name="Matsumoto S."/>
            <person name="Fukushima Y."/>
            <person name="Nakajima C."/>
            <person name="Suzuki Y."/>
        </authorList>
    </citation>
    <scope>NUCLEOTIDE SEQUENCE [LARGE SCALE GENOMIC DNA]</scope>
    <source>
        <strain evidence="1 2">M018</strain>
    </source>
</reference>
<dbReference type="AlphaFoldDB" id="A0A7R7MR40"/>
<dbReference type="Proteomes" id="UP000595205">
    <property type="component" value="Chromosome"/>
</dbReference>
<name>A0A7R7MR40_MYCIT</name>
<evidence type="ECO:0000313" key="1">
    <source>
        <dbReference type="EMBL" id="BCO98307.1"/>
    </source>
</evidence>
<protein>
    <submittedName>
        <fullName evidence="1">Uncharacterized protein</fullName>
    </submittedName>
</protein>
<accession>A0A7R7MR40</accession>
<dbReference type="EMBL" id="AP024255">
    <property type="protein sequence ID" value="BCO98307.1"/>
    <property type="molecule type" value="Genomic_DNA"/>
</dbReference>
<evidence type="ECO:0000313" key="2">
    <source>
        <dbReference type="Proteomes" id="UP000595205"/>
    </source>
</evidence>
<organism evidence="1 2">
    <name type="scientific">Mycobacterium intracellulare</name>
    <dbReference type="NCBI Taxonomy" id="1767"/>
    <lineage>
        <taxon>Bacteria</taxon>
        <taxon>Bacillati</taxon>
        <taxon>Actinomycetota</taxon>
        <taxon>Actinomycetes</taxon>
        <taxon>Mycobacteriales</taxon>
        <taxon>Mycobacteriaceae</taxon>
        <taxon>Mycobacterium</taxon>
        <taxon>Mycobacterium avium complex (MAC)</taxon>
    </lineage>
</organism>
<gene>
    <name evidence="1" type="ORF">MINTM018_10770</name>
</gene>